<protein>
    <recommendedName>
        <fullName evidence="1">M23ase beta-sheet core domain-containing protein</fullName>
    </recommendedName>
</protein>
<dbReference type="Proteomes" id="UP000092578">
    <property type="component" value="Unassembled WGS sequence"/>
</dbReference>
<dbReference type="AlphaFoldDB" id="A0A1B9B8K3"/>
<comment type="caution">
    <text evidence="2">The sequence shown here is derived from an EMBL/GenBank/DDBJ whole genome shotgun (WGS) entry which is preliminary data.</text>
</comment>
<dbReference type="InterPro" id="IPR050570">
    <property type="entry name" value="Cell_wall_metabolism_enzyme"/>
</dbReference>
<evidence type="ECO:0000313" key="2">
    <source>
        <dbReference type="EMBL" id="OCA92410.1"/>
    </source>
</evidence>
<feature type="domain" description="M23ase beta-sheet core" evidence="1">
    <location>
        <begin position="146"/>
        <end position="238"/>
    </location>
</feature>
<dbReference type="PANTHER" id="PTHR21666:SF274">
    <property type="entry name" value="STAGE IV SPORULATION PROTEIN FA"/>
    <property type="match status" value="1"/>
</dbReference>
<dbReference type="InterPro" id="IPR016047">
    <property type="entry name" value="M23ase_b-sheet_dom"/>
</dbReference>
<accession>A0A1B9B8K3</accession>
<dbReference type="GO" id="GO:0004222">
    <property type="term" value="F:metalloendopeptidase activity"/>
    <property type="evidence" value="ECO:0007669"/>
    <property type="project" value="TreeGrafter"/>
</dbReference>
<dbReference type="SUPFAM" id="SSF51261">
    <property type="entry name" value="Duplicated hybrid motif"/>
    <property type="match status" value="1"/>
</dbReference>
<proteinExistence type="predicted"/>
<evidence type="ECO:0000259" key="1">
    <source>
        <dbReference type="Pfam" id="PF01551"/>
    </source>
</evidence>
<keyword evidence="3" id="KW-1185">Reference proteome</keyword>
<reference evidence="3" key="1">
    <citation type="submission" date="2016-05" db="EMBL/GenBank/DDBJ databases">
        <authorList>
            <person name="Liu B."/>
            <person name="Wang J."/>
            <person name="Zhu Y."/>
            <person name="Liu G."/>
            <person name="Chen Q."/>
            <person name="Chen Z."/>
            <person name="Lan J."/>
            <person name="Che J."/>
            <person name="Ge C."/>
            <person name="Shi H."/>
            <person name="Pan Z."/>
            <person name="Liu X."/>
        </authorList>
    </citation>
    <scope>NUCLEOTIDE SEQUENCE [LARGE SCALE GENOMIC DNA]</scope>
    <source>
        <strain evidence="3">FJAT-27215</strain>
    </source>
</reference>
<dbReference type="EMBL" id="MAYT01000001">
    <property type="protein sequence ID" value="OCA92410.1"/>
    <property type="molecule type" value="Genomic_DNA"/>
</dbReference>
<name>A0A1B9B8K3_9BACI</name>
<dbReference type="InterPro" id="IPR011055">
    <property type="entry name" value="Dup_hybrid_motif"/>
</dbReference>
<dbReference type="CDD" id="cd12797">
    <property type="entry name" value="M23_peptidase"/>
    <property type="match status" value="1"/>
</dbReference>
<dbReference type="PANTHER" id="PTHR21666">
    <property type="entry name" value="PEPTIDASE-RELATED"/>
    <property type="match status" value="1"/>
</dbReference>
<dbReference type="Gene3D" id="2.70.70.10">
    <property type="entry name" value="Glucose Permease (Domain IIA)"/>
    <property type="match status" value="1"/>
</dbReference>
<gene>
    <name evidence="2" type="ORF">A8F95_01470</name>
</gene>
<sequence length="245" mass="27526">MSEFFLLNQACHSYSVQTCVEKEERHVKEEKELFPLVEEKEELHPLFSWERFLFKWLAGAALVLSTAILFQHPSPILDDGREWMEKTMEKEFPFSKAAEWYENALGEPLPFTIDGWKEKEDSPSQPAEIALPAGGRIVEDFQTNGQGILVETGPAEEVKAIKEGTVIFVGEKEGLGKTVILQHSDNSESWYGHLSDSSVQQYQRVKAGSTLAKAEAGEDAAGGQFYLAIKKDNVFIDPNEVVPFE</sequence>
<evidence type="ECO:0000313" key="3">
    <source>
        <dbReference type="Proteomes" id="UP000092578"/>
    </source>
</evidence>
<organism evidence="2 3">
    <name type="scientific">Pseudobacillus wudalianchiensis</name>
    <dbReference type="NCBI Taxonomy" id="1743143"/>
    <lineage>
        <taxon>Bacteria</taxon>
        <taxon>Bacillati</taxon>
        <taxon>Bacillota</taxon>
        <taxon>Bacilli</taxon>
        <taxon>Bacillales</taxon>
        <taxon>Bacillaceae</taxon>
        <taxon>Pseudobacillus</taxon>
    </lineage>
</organism>
<dbReference type="Pfam" id="PF01551">
    <property type="entry name" value="Peptidase_M23"/>
    <property type="match status" value="1"/>
</dbReference>